<organism evidence="1 2">
    <name type="scientific">Candidatus Colwellbacteria bacterium RIFCSPHIGHO2_12_FULL_44_17</name>
    <dbReference type="NCBI Taxonomy" id="1797689"/>
    <lineage>
        <taxon>Bacteria</taxon>
        <taxon>Candidatus Colwelliibacteriota</taxon>
    </lineage>
</organism>
<evidence type="ECO:0008006" key="3">
    <source>
        <dbReference type="Google" id="ProtNLM"/>
    </source>
</evidence>
<dbReference type="Gene3D" id="3.40.630.10">
    <property type="entry name" value="Zn peptidases"/>
    <property type="match status" value="1"/>
</dbReference>
<evidence type="ECO:0000313" key="2">
    <source>
        <dbReference type="Proteomes" id="UP000178515"/>
    </source>
</evidence>
<dbReference type="AlphaFoldDB" id="A0A1G1Z1Q9"/>
<dbReference type="STRING" id="1797689.A3F24_00675"/>
<sequence length="70" mass="7838">MIMNEYARASGYSAVESFGQYEVTGDAEGWLASIGIPAITVELKTHETIEWEENLAGIKALFEYYESKVE</sequence>
<protein>
    <recommendedName>
        <fullName evidence="3">Peptidase M14 carboxypeptidase A domain-containing protein</fullName>
    </recommendedName>
</protein>
<comment type="caution">
    <text evidence="1">The sequence shown here is derived from an EMBL/GenBank/DDBJ whole genome shotgun (WGS) entry which is preliminary data.</text>
</comment>
<accession>A0A1G1Z1Q9</accession>
<proteinExistence type="predicted"/>
<reference evidence="1 2" key="1">
    <citation type="journal article" date="2016" name="Nat. Commun.">
        <title>Thousands of microbial genomes shed light on interconnected biogeochemical processes in an aquifer system.</title>
        <authorList>
            <person name="Anantharaman K."/>
            <person name="Brown C.T."/>
            <person name="Hug L.A."/>
            <person name="Sharon I."/>
            <person name="Castelle C.J."/>
            <person name="Probst A.J."/>
            <person name="Thomas B.C."/>
            <person name="Singh A."/>
            <person name="Wilkins M.J."/>
            <person name="Karaoz U."/>
            <person name="Brodie E.L."/>
            <person name="Williams K.H."/>
            <person name="Hubbard S.S."/>
            <person name="Banfield J.F."/>
        </authorList>
    </citation>
    <scope>NUCLEOTIDE SEQUENCE [LARGE SCALE GENOMIC DNA]</scope>
</reference>
<gene>
    <name evidence="1" type="ORF">A3F24_00675</name>
</gene>
<evidence type="ECO:0000313" key="1">
    <source>
        <dbReference type="EMBL" id="OGY58454.1"/>
    </source>
</evidence>
<dbReference type="EMBL" id="MHIX01000044">
    <property type="protein sequence ID" value="OGY58454.1"/>
    <property type="molecule type" value="Genomic_DNA"/>
</dbReference>
<dbReference type="Proteomes" id="UP000178515">
    <property type="component" value="Unassembled WGS sequence"/>
</dbReference>
<name>A0A1G1Z1Q9_9BACT</name>